<dbReference type="Proteomes" id="UP000061974">
    <property type="component" value="Chromosome"/>
</dbReference>
<name>A0AAC8VTT5_9ENTR</name>
<reference evidence="3 5" key="4">
    <citation type="submission" date="2018-06" db="EMBL/GenBank/DDBJ databases">
        <authorList>
            <consortium name="Pathogen Informatics"/>
            <person name="Doyle S."/>
        </authorList>
    </citation>
    <scope>NUCLEOTIDE SEQUENCE [LARGE SCALE GENOMIC DNA]</scope>
    <source>
        <strain evidence="5">NCTC 9529</strain>
        <strain evidence="3">NCTC9529</strain>
    </source>
</reference>
<gene>
    <name evidence="3" type="primary">ccdA</name>
    <name evidence="2" type="ORF">AFK65_18795</name>
    <name evidence="3" type="ORF">NCTC9529_03852</name>
</gene>
<sequence length="79" mass="9146">MNVAVKQPKRTVSVTIDESLYQRARAHGINLSQRLSLVLEDDLRELEREQWKDDNREGLLELNGIAGECGHFADEHRKF</sequence>
<keyword evidence="1" id="KW-1277">Toxin-antitoxin system</keyword>
<protein>
    <submittedName>
        <fullName evidence="2">Antitoxin</fullName>
    </submittedName>
    <submittedName>
        <fullName evidence="3">Plasmid maintenance protein CcdA</fullName>
    </submittedName>
</protein>
<accession>A0AAC8VTT5</accession>
<dbReference type="AlphaFoldDB" id="A0AAC8VTT5"/>
<proteinExistence type="predicted"/>
<dbReference type="KEGG" id="cui:AFK65_18795"/>
<evidence type="ECO:0000313" key="2">
    <source>
        <dbReference type="EMBL" id="ALB56979.1"/>
    </source>
</evidence>
<keyword evidence="5" id="KW-1185">Reference proteome</keyword>
<evidence type="ECO:0000313" key="3">
    <source>
        <dbReference type="EMBL" id="STD16582.1"/>
    </source>
</evidence>
<dbReference type="RefSeq" id="WP_032805024.1">
    <property type="nucleotide sequence ID" value="NZ_AJKW01000024.1"/>
</dbReference>
<dbReference type="Proteomes" id="UP000254849">
    <property type="component" value="Unassembled WGS sequence"/>
</dbReference>
<evidence type="ECO:0000313" key="4">
    <source>
        <dbReference type="Proteomes" id="UP000061974"/>
    </source>
</evidence>
<reference evidence="2 4" key="3">
    <citation type="journal article" date="2016" name="Genome Announc.">
        <title>Fully Closed Genome Sequences of Five Type Strains of the Genus Cronobacter and One Cronobacter sakazakii Strain.</title>
        <authorList>
            <person name="Moine D."/>
            <person name="Kassam M."/>
            <person name="Baert L."/>
            <person name="Tang Y."/>
            <person name="Barretto C."/>
            <person name="Ngom Bru C."/>
            <person name="Klijn A."/>
            <person name="Descombes P."/>
        </authorList>
    </citation>
    <scope>NUCLEOTIDE SEQUENCE [LARGE SCALE GENOMIC DNA]</scope>
    <source>
        <strain evidence="2 4">NCTC 9529</strain>
    </source>
</reference>
<evidence type="ECO:0000313" key="5">
    <source>
        <dbReference type="Proteomes" id="UP000254849"/>
    </source>
</evidence>
<dbReference type="EMBL" id="CP012257">
    <property type="protein sequence ID" value="ALB56979.1"/>
    <property type="molecule type" value="Genomic_DNA"/>
</dbReference>
<organism evidence="2 4">
    <name type="scientific">Cronobacter universalis NCTC 9529</name>
    <dbReference type="NCBI Taxonomy" id="1074000"/>
    <lineage>
        <taxon>Bacteria</taxon>
        <taxon>Pseudomonadati</taxon>
        <taxon>Pseudomonadota</taxon>
        <taxon>Gammaproteobacteria</taxon>
        <taxon>Enterobacterales</taxon>
        <taxon>Enterobacteriaceae</taxon>
        <taxon>Cronobacter</taxon>
    </lineage>
</organism>
<evidence type="ECO:0000256" key="1">
    <source>
        <dbReference type="ARBA" id="ARBA00022649"/>
    </source>
</evidence>
<reference evidence="4" key="1">
    <citation type="submission" date="2015-07" db="EMBL/GenBank/DDBJ databases">
        <authorList>
            <person name="Moine D."/>
            <person name="Kassam M."/>
        </authorList>
    </citation>
    <scope>NUCLEOTIDE SEQUENCE [LARGE SCALE GENOMIC DNA]</scope>
    <source>
        <strain evidence="4">NCTC 9529</strain>
    </source>
</reference>
<dbReference type="EMBL" id="UFYH01000001">
    <property type="protein sequence ID" value="STD16582.1"/>
    <property type="molecule type" value="Genomic_DNA"/>
</dbReference>
<reference evidence="4" key="2">
    <citation type="submission" date="2015-09" db="EMBL/GenBank/DDBJ databases">
        <title>Cronobacter genome sequencing and assembly.</title>
        <authorList>
            <person name="Descombes P."/>
            <person name="Baert L."/>
            <person name="Ngom-Bru C."/>
            <person name="Barretto C."/>
        </authorList>
    </citation>
    <scope>NUCLEOTIDE SEQUENCE [LARGE SCALE GENOMIC DNA]</scope>
    <source>
        <strain evidence="4">NCTC 9529</strain>
    </source>
</reference>
<dbReference type="Pfam" id="PF07362">
    <property type="entry name" value="CcdA"/>
    <property type="match status" value="1"/>
</dbReference>
<dbReference type="InterPro" id="IPR009956">
    <property type="entry name" value="Post-segregation_anti-tox_CcdA"/>
</dbReference>